<keyword evidence="4" id="KW-0862">Zinc</keyword>
<dbReference type="Gene3D" id="3.20.20.70">
    <property type="entry name" value="Aldolase class I"/>
    <property type="match status" value="1"/>
</dbReference>
<organism evidence="5 6">
    <name type="scientific">Amycolatopsis thermoflava</name>
    <dbReference type="NCBI Taxonomy" id="84480"/>
    <lineage>
        <taxon>Bacteria</taxon>
        <taxon>Bacillati</taxon>
        <taxon>Actinomycetota</taxon>
        <taxon>Actinomycetes</taxon>
        <taxon>Pseudonocardiales</taxon>
        <taxon>Pseudonocardiaceae</taxon>
        <taxon>Amycolatopsis</taxon>
        <taxon>Amycolatopsis methanolica group</taxon>
    </lineage>
</organism>
<comment type="caution">
    <text evidence="5">The sequence shown here is derived from an EMBL/GenBank/DDBJ whole genome shotgun (WGS) entry which is preliminary data.</text>
</comment>
<dbReference type="RefSeq" id="WP_123682913.1">
    <property type="nucleotide sequence ID" value="NZ_RKHY01000001.1"/>
</dbReference>
<dbReference type="InterPro" id="IPR013785">
    <property type="entry name" value="Aldolase_TIM"/>
</dbReference>
<dbReference type="GO" id="GO:0043720">
    <property type="term" value="F:3-keto-5-aminohexanoate cleavage activity"/>
    <property type="evidence" value="ECO:0007669"/>
    <property type="project" value="InterPro"/>
</dbReference>
<comment type="cofactor">
    <cofactor evidence="1">
        <name>Zn(2+)</name>
        <dbReference type="ChEBI" id="CHEBI:29105"/>
    </cofactor>
</comment>
<keyword evidence="3" id="KW-0479">Metal-binding</keyword>
<dbReference type="GeneID" id="301842321"/>
<reference evidence="5 6" key="1">
    <citation type="submission" date="2018-11" db="EMBL/GenBank/DDBJ databases">
        <title>Sequencing the genomes of 1000 actinobacteria strains.</title>
        <authorList>
            <person name="Klenk H.-P."/>
        </authorList>
    </citation>
    <scope>NUCLEOTIDE SEQUENCE [LARGE SCALE GENOMIC DNA]</scope>
    <source>
        <strain evidence="5 6">DSM 44348</strain>
    </source>
</reference>
<dbReference type="AlphaFoldDB" id="A0A3N2GPP6"/>
<keyword evidence="2" id="KW-0808">Transferase</keyword>
<dbReference type="PANTHER" id="PTHR37418">
    <property type="entry name" value="3-KETO-5-AMINOHEXANOATE CLEAVAGE ENZYME-RELATED"/>
    <property type="match status" value="1"/>
</dbReference>
<keyword evidence="6" id="KW-1185">Reference proteome</keyword>
<evidence type="ECO:0000256" key="2">
    <source>
        <dbReference type="ARBA" id="ARBA00022679"/>
    </source>
</evidence>
<evidence type="ECO:0000256" key="3">
    <source>
        <dbReference type="ARBA" id="ARBA00022723"/>
    </source>
</evidence>
<sequence length="301" mass="32611">MTPLVIGVNPNENMMREDNPHVPWTSGEIARDVAACASAGATVVHYHGRTGDGAPDHSAGRYAETNRLIRQRCDILLAPSLANGPGFPLERRLAPVTAADPLARPDFLTMDMGCAIMDLWDPAHVRFRTEDKVFVNDTATHRALFACARRYGLTPWLASFTVGWTRTIAAHLAAGEVPGPAVLQFVLGGPEFLPAHPATLAGLRAHLEFLPRHDDLAWIVSAHRADVLELAEEIVRLGGHIAVGVGDHPHTARGCPTNAELVEHVAAVARKAGRAIATPDEARRILGVRTPERSWFHARGR</sequence>
<name>A0A3N2GPP6_9PSEU</name>
<gene>
    <name evidence="5" type="ORF">EDD35_0854</name>
</gene>
<dbReference type="GO" id="GO:0046872">
    <property type="term" value="F:metal ion binding"/>
    <property type="evidence" value="ECO:0007669"/>
    <property type="project" value="UniProtKB-KW"/>
</dbReference>
<dbReference type="Pfam" id="PF05853">
    <property type="entry name" value="BKACE"/>
    <property type="match status" value="1"/>
</dbReference>
<evidence type="ECO:0000313" key="5">
    <source>
        <dbReference type="EMBL" id="ROS38571.1"/>
    </source>
</evidence>
<evidence type="ECO:0000256" key="1">
    <source>
        <dbReference type="ARBA" id="ARBA00001947"/>
    </source>
</evidence>
<evidence type="ECO:0000313" key="6">
    <source>
        <dbReference type="Proteomes" id="UP000274843"/>
    </source>
</evidence>
<evidence type="ECO:0000256" key="4">
    <source>
        <dbReference type="ARBA" id="ARBA00022833"/>
    </source>
</evidence>
<dbReference type="PANTHER" id="PTHR37418:SF2">
    <property type="entry name" value="3-KETO-5-AMINOHEXANOATE CLEAVAGE ENZYME"/>
    <property type="match status" value="1"/>
</dbReference>
<protein>
    <submittedName>
        <fullName evidence="5">Uncharacterized protein (DUF849 family)</fullName>
    </submittedName>
</protein>
<dbReference type="Proteomes" id="UP000274843">
    <property type="component" value="Unassembled WGS sequence"/>
</dbReference>
<accession>A0A3N2GPP6</accession>
<proteinExistence type="predicted"/>
<dbReference type="EMBL" id="RKHY01000001">
    <property type="protein sequence ID" value="ROS38571.1"/>
    <property type="molecule type" value="Genomic_DNA"/>
</dbReference>
<dbReference type="InterPro" id="IPR008567">
    <property type="entry name" value="BKACE"/>
</dbReference>